<evidence type="ECO:0000313" key="1">
    <source>
        <dbReference type="EMBL" id="PTQ94077.1"/>
    </source>
</evidence>
<keyword evidence="2" id="KW-1185">Reference proteome</keyword>
<name>A0A2T5J6B7_9SPHI</name>
<dbReference type="Pfam" id="PF05960">
    <property type="entry name" value="DUF885"/>
    <property type="match status" value="1"/>
</dbReference>
<reference evidence="1 2" key="1">
    <citation type="submission" date="2018-04" db="EMBL/GenBank/DDBJ databases">
        <title>Genomic Encyclopedia of Archaeal and Bacterial Type Strains, Phase II (KMG-II): from individual species to whole genera.</title>
        <authorList>
            <person name="Goeker M."/>
        </authorList>
    </citation>
    <scope>NUCLEOTIDE SEQUENCE [LARGE SCALE GENOMIC DNA]</scope>
    <source>
        <strain evidence="1 2">DSM 26809</strain>
    </source>
</reference>
<dbReference type="PANTHER" id="PTHR33361">
    <property type="entry name" value="GLR0591 PROTEIN"/>
    <property type="match status" value="1"/>
</dbReference>
<proteinExistence type="predicted"/>
<gene>
    <name evidence="1" type="ORF">C8P68_107140</name>
</gene>
<dbReference type="Proteomes" id="UP000244168">
    <property type="component" value="Unassembled WGS sequence"/>
</dbReference>
<organism evidence="1 2">
    <name type="scientific">Mucilaginibacter yixingensis</name>
    <dbReference type="NCBI Taxonomy" id="1295612"/>
    <lineage>
        <taxon>Bacteria</taxon>
        <taxon>Pseudomonadati</taxon>
        <taxon>Bacteroidota</taxon>
        <taxon>Sphingobacteriia</taxon>
        <taxon>Sphingobacteriales</taxon>
        <taxon>Sphingobacteriaceae</taxon>
        <taxon>Mucilaginibacter</taxon>
    </lineage>
</organism>
<dbReference type="RefSeq" id="WP_211309856.1">
    <property type="nucleotide sequence ID" value="NZ_CP160205.1"/>
</dbReference>
<dbReference type="PANTHER" id="PTHR33361:SF15">
    <property type="entry name" value="DUF885 FAMILY LIPOPROTEIN"/>
    <property type="match status" value="1"/>
</dbReference>
<comment type="caution">
    <text evidence="1">The sequence shown here is derived from an EMBL/GenBank/DDBJ whole genome shotgun (WGS) entry which is preliminary data.</text>
</comment>
<sequence>MIRKLLPLAFVITVIYSCKKDSVNPDMGEKDNTTFKIYENRFLDDLWKLDPDWATREGYHKYDSLLIVPDAKHRDAIINFTRKHLDSLSAYNATQLNDLNKIDHHLIQNQLEKMQWEVQQERAYEWDPTRYNIIGSFAYILNEHYAPLQDRLHHFYQKMENLPEYYKVAEKQIKNPAPELLNLAVNQLTGGVSVIEKDFADSLKKTKIPAEEQKQMLTRAELSAKTIKDFAAWLKALKNDKPRSFRLGKQLYDDKFKYDIQSAGSAQQLFNSAVDRSKYIHKEMAKLTIKLWPKYFGTTPMPADTMAMVRAMIDTISSKHVEPGEFQSAIEKQLPQLVNFIKAKNLLTLDPSKPLIVRKEPDYMAGVAGASVTSPGPYDKTGNTYFNVGSLSGWPAEKAESYLREYNQYTLQILCIHEAIPGHYTQLVYANKAPSLIKSVLGNGAMIEGWAVYSEQMMLEAGYGNNEPEMWLMWYKWNLRSVANTILDYAVHTGKVEKDAEVKFLVNNAFQQQAEAEGKWTRVTVSSVQLTSYYAGYKEIIDLRNDYKKMMGDKYSVKEFNEKFLSFGSVPVKYIREIMLAKPKVDEKKP</sequence>
<dbReference type="PROSITE" id="PS51257">
    <property type="entry name" value="PROKAR_LIPOPROTEIN"/>
    <property type="match status" value="1"/>
</dbReference>
<dbReference type="InterPro" id="IPR010281">
    <property type="entry name" value="DUF885"/>
</dbReference>
<dbReference type="AlphaFoldDB" id="A0A2T5J6B7"/>
<accession>A0A2T5J6B7</accession>
<evidence type="ECO:0000313" key="2">
    <source>
        <dbReference type="Proteomes" id="UP000244168"/>
    </source>
</evidence>
<dbReference type="EMBL" id="QAOQ01000007">
    <property type="protein sequence ID" value="PTQ94077.1"/>
    <property type="molecule type" value="Genomic_DNA"/>
</dbReference>
<protein>
    <submittedName>
        <fullName evidence="1">Uncharacterized protein (DUF885 family)</fullName>
    </submittedName>
</protein>